<dbReference type="OMA" id="EIDYCRN"/>
<keyword evidence="8" id="KW-1185">Reference proteome</keyword>
<feature type="compositionally biased region" description="Low complexity" evidence="4">
    <location>
        <begin position="249"/>
        <end position="260"/>
    </location>
</feature>
<dbReference type="EMBL" id="HE600949">
    <property type="protein sequence ID" value="CAP34589.2"/>
    <property type="molecule type" value="Genomic_DNA"/>
</dbReference>
<reference evidence="7 8" key="2">
    <citation type="journal article" date="2011" name="PLoS Genet.">
        <title>Caenorhabditis briggsae recombinant inbred line genotypes reveal inter-strain incompatibility and the evolution of recombination.</title>
        <authorList>
            <person name="Ross J.A."/>
            <person name="Koboldt D.C."/>
            <person name="Staisch J.E."/>
            <person name="Chamberlin H.M."/>
            <person name="Gupta B.P."/>
            <person name="Miller R.D."/>
            <person name="Baird S.E."/>
            <person name="Haag E.S."/>
        </authorList>
    </citation>
    <scope>NUCLEOTIDE SEQUENCE [LARGE SCALE GENOMIC DNA]</scope>
    <source>
        <strain evidence="7 8">AF16</strain>
    </source>
</reference>
<evidence type="ECO:0000313" key="9">
    <source>
        <dbReference type="WormBase" id="CBG16679"/>
    </source>
</evidence>
<evidence type="ECO:0000256" key="3">
    <source>
        <dbReference type="ARBA" id="ARBA00023157"/>
    </source>
</evidence>
<dbReference type="Proteomes" id="UP000008549">
    <property type="component" value="Unassembled WGS sequence"/>
</dbReference>
<accession>A8XPA9</accession>
<dbReference type="GO" id="GO:0042302">
    <property type="term" value="F:structural constituent of cuticle"/>
    <property type="evidence" value="ECO:0007669"/>
    <property type="project" value="InterPro"/>
</dbReference>
<evidence type="ECO:0000256" key="4">
    <source>
        <dbReference type="SAM" id="MobiDB-lite"/>
    </source>
</evidence>
<keyword evidence="2" id="KW-0677">Repeat</keyword>
<dbReference type="PANTHER" id="PTHR24637">
    <property type="entry name" value="COLLAGEN"/>
    <property type="match status" value="1"/>
</dbReference>
<dbReference type="HOGENOM" id="CLU_655932_0_0_1"/>
<feature type="region of interest" description="Disordered" evidence="4">
    <location>
        <begin position="191"/>
        <end position="278"/>
    </location>
</feature>
<dbReference type="AlphaFoldDB" id="A8XPA9"/>
<dbReference type="InterPro" id="IPR002486">
    <property type="entry name" value="Col_cuticle_N"/>
</dbReference>
<dbReference type="Pfam" id="PF01484">
    <property type="entry name" value="Col_cuticle_N"/>
    <property type="match status" value="1"/>
</dbReference>
<feature type="compositionally biased region" description="Pro residues" evidence="4">
    <location>
        <begin position="216"/>
        <end position="248"/>
    </location>
</feature>
<feature type="compositionally biased region" description="Basic and acidic residues" evidence="4">
    <location>
        <begin position="328"/>
        <end position="338"/>
    </location>
</feature>
<evidence type="ECO:0000259" key="6">
    <source>
        <dbReference type="SMART" id="SM01088"/>
    </source>
</evidence>
<evidence type="ECO:0000313" key="7">
    <source>
        <dbReference type="EMBL" id="CAP34589.2"/>
    </source>
</evidence>
<dbReference type="InterPro" id="IPR008160">
    <property type="entry name" value="Collagen"/>
</dbReference>
<evidence type="ECO:0000256" key="5">
    <source>
        <dbReference type="SAM" id="Phobius"/>
    </source>
</evidence>
<keyword evidence="5" id="KW-0472">Membrane</keyword>
<keyword evidence="3" id="KW-1015">Disulfide bond</keyword>
<evidence type="ECO:0000313" key="8">
    <source>
        <dbReference type="Proteomes" id="UP000008549"/>
    </source>
</evidence>
<evidence type="ECO:0000256" key="2">
    <source>
        <dbReference type="ARBA" id="ARBA00022737"/>
    </source>
</evidence>
<reference evidence="7 8" key="1">
    <citation type="journal article" date="2003" name="PLoS Biol.">
        <title>The genome sequence of Caenorhabditis briggsae: a platform for comparative genomics.</title>
        <authorList>
            <person name="Stein L.D."/>
            <person name="Bao Z."/>
            <person name="Blasiar D."/>
            <person name="Blumenthal T."/>
            <person name="Brent M.R."/>
            <person name="Chen N."/>
            <person name="Chinwalla A."/>
            <person name="Clarke L."/>
            <person name="Clee C."/>
            <person name="Coghlan A."/>
            <person name="Coulson A."/>
            <person name="D'Eustachio P."/>
            <person name="Fitch D.H."/>
            <person name="Fulton L.A."/>
            <person name="Fulton R.E."/>
            <person name="Griffiths-Jones S."/>
            <person name="Harris T.W."/>
            <person name="Hillier L.W."/>
            <person name="Kamath R."/>
            <person name="Kuwabara P.E."/>
            <person name="Mardis E.R."/>
            <person name="Marra M.A."/>
            <person name="Miner T.L."/>
            <person name="Minx P."/>
            <person name="Mullikin J.C."/>
            <person name="Plumb R.W."/>
            <person name="Rogers J."/>
            <person name="Schein J.E."/>
            <person name="Sohrmann M."/>
            <person name="Spieth J."/>
            <person name="Stajich J.E."/>
            <person name="Wei C."/>
            <person name="Willey D."/>
            <person name="Wilson R.K."/>
            <person name="Durbin R."/>
            <person name="Waterston R.H."/>
        </authorList>
    </citation>
    <scope>NUCLEOTIDE SEQUENCE [LARGE SCALE GENOMIC DNA]</scope>
    <source>
        <strain evidence="7 8">AF16</strain>
    </source>
</reference>
<dbReference type="WormBase" id="CBG16679">
    <property type="protein sequence ID" value="CBP10305"/>
    <property type="gene ID" value="WBGene00036558"/>
    <property type="gene designation" value="Cbr-col-105"/>
</dbReference>
<proteinExistence type="predicted"/>
<sequence>MRYISHRNQDNSEQGLKLQGSSITGFKVHASRWIAKNLSFFKQSDIPNFLISKKMLNFVFLLYIYIYVIVPFFQKFFIKIMKMQFSGKKKTTKNSKKKIILKFFFHKTSISRSNFVATLSICLSLPMIYSYINSMRSAIQGEIDYCRNSTKSIWSEVQIFKHLPRNRTARQTSYFQDSAPFCDHGCCTPGSPGPTGEPGRPGRPGRPGVPGMPGNPGKPPQQPCDLVTPPPCSPCPTGPPGKPGPQGPPGEIGHPGNPGERGLDGEPGEPGPPGETLFRNQSILKSNHFATRLLELAISKTNFLELNHFATGYSRMSSIVHQGNQVYQDHKDHQDREPGPPGEAGPPGAPGEPGEIGEDGPPGQPGPKGPPGQSGIPGMDGPVGRRGPSGQPGPPGERGICPKYCAIDGGVFFEDGSRR</sequence>
<feature type="region of interest" description="Disordered" evidence="4">
    <location>
        <begin position="325"/>
        <end position="403"/>
    </location>
</feature>
<keyword evidence="5" id="KW-1133">Transmembrane helix</keyword>
<dbReference type="SMART" id="SM01088">
    <property type="entry name" value="Col_cuticle_N"/>
    <property type="match status" value="1"/>
</dbReference>
<feature type="domain" description="Nematode cuticle collagen N-terminal" evidence="6">
    <location>
        <begin position="115"/>
        <end position="157"/>
    </location>
</feature>
<dbReference type="InParanoid" id="A8XPA9"/>
<gene>
    <name evidence="9" type="primary">col-105</name>
    <name evidence="7" type="synonym">Cbr-col-105</name>
    <name evidence="9" type="ORF">CBG16679</name>
    <name evidence="7" type="ORF">CBG_16679</name>
</gene>
<protein>
    <submittedName>
        <fullName evidence="7">Protein CBR-COL-105</fullName>
    </submittedName>
</protein>
<dbReference type="PANTHER" id="PTHR24637:SF387">
    <property type="entry name" value="NEMATODE CUTICLE COLLAGEN N-TERMINAL DOMAIN-CONTAINING PROTEIN"/>
    <property type="match status" value="1"/>
</dbReference>
<name>A8XPA9_CAEBR</name>
<dbReference type="FunCoup" id="A8XPA9">
    <property type="interactions" value="136"/>
</dbReference>
<dbReference type="Pfam" id="PF01391">
    <property type="entry name" value="Collagen"/>
    <property type="match status" value="2"/>
</dbReference>
<dbReference type="eggNOG" id="KOG3544">
    <property type="taxonomic scope" value="Eukaryota"/>
</dbReference>
<feature type="compositionally biased region" description="Pro residues" evidence="4">
    <location>
        <begin position="339"/>
        <end position="350"/>
    </location>
</feature>
<comment type="subunit">
    <text evidence="1">Collagen polypeptide chains are complexed within the cuticle by disulfide bonds and other types of covalent cross-links.</text>
</comment>
<keyword evidence="5" id="KW-0812">Transmembrane</keyword>
<evidence type="ECO:0000256" key="1">
    <source>
        <dbReference type="ARBA" id="ARBA00011518"/>
    </source>
</evidence>
<feature type="transmembrane region" description="Helical" evidence="5">
    <location>
        <begin position="55"/>
        <end position="73"/>
    </location>
</feature>
<organism evidence="7 8">
    <name type="scientific">Caenorhabditis briggsae</name>
    <dbReference type="NCBI Taxonomy" id="6238"/>
    <lineage>
        <taxon>Eukaryota</taxon>
        <taxon>Metazoa</taxon>
        <taxon>Ecdysozoa</taxon>
        <taxon>Nematoda</taxon>
        <taxon>Chromadorea</taxon>
        <taxon>Rhabditida</taxon>
        <taxon>Rhabditina</taxon>
        <taxon>Rhabditomorpha</taxon>
        <taxon>Rhabditoidea</taxon>
        <taxon>Rhabditidae</taxon>
        <taxon>Peloderinae</taxon>
        <taxon>Caenorhabditis</taxon>
    </lineage>
</organism>